<comment type="caution">
    <text evidence="1">The sequence shown here is derived from an EMBL/GenBank/DDBJ whole genome shotgun (WGS) entry which is preliminary data.</text>
</comment>
<keyword evidence="2" id="KW-1185">Reference proteome</keyword>
<sequence length="101" mass="11288">MVGKTAMVDFIKKEGLLNTSRSYQLCLSCPVHQTNDPCDYLSKCEETSLSLSLSLSLSALSINPSLSARKDGHGQNLSFAVCRENRLRPNFLLFIKKKKNH</sequence>
<dbReference type="AlphaFoldDB" id="A0A8T2RLM4"/>
<name>A0A8T2RLM4_CERRI</name>
<accession>A0A8T2RLM4</accession>
<evidence type="ECO:0000313" key="2">
    <source>
        <dbReference type="Proteomes" id="UP000825935"/>
    </source>
</evidence>
<reference evidence="1" key="1">
    <citation type="submission" date="2021-08" db="EMBL/GenBank/DDBJ databases">
        <title>WGS assembly of Ceratopteris richardii.</title>
        <authorList>
            <person name="Marchant D.B."/>
            <person name="Chen G."/>
            <person name="Jenkins J."/>
            <person name="Shu S."/>
            <person name="Leebens-Mack J."/>
            <person name="Grimwood J."/>
            <person name="Schmutz J."/>
            <person name="Soltis P."/>
            <person name="Soltis D."/>
            <person name="Chen Z.-H."/>
        </authorList>
    </citation>
    <scope>NUCLEOTIDE SEQUENCE</scope>
    <source>
        <strain evidence="1">Whitten #5841</strain>
        <tissue evidence="1">Leaf</tissue>
    </source>
</reference>
<dbReference type="Proteomes" id="UP000825935">
    <property type="component" value="Chromosome 26"/>
</dbReference>
<proteinExistence type="predicted"/>
<evidence type="ECO:0000313" key="1">
    <source>
        <dbReference type="EMBL" id="KAH7296587.1"/>
    </source>
</evidence>
<dbReference type="EMBL" id="CM035431">
    <property type="protein sequence ID" value="KAH7296587.1"/>
    <property type="molecule type" value="Genomic_DNA"/>
</dbReference>
<organism evidence="1 2">
    <name type="scientific">Ceratopteris richardii</name>
    <name type="common">Triangle waterfern</name>
    <dbReference type="NCBI Taxonomy" id="49495"/>
    <lineage>
        <taxon>Eukaryota</taxon>
        <taxon>Viridiplantae</taxon>
        <taxon>Streptophyta</taxon>
        <taxon>Embryophyta</taxon>
        <taxon>Tracheophyta</taxon>
        <taxon>Polypodiopsida</taxon>
        <taxon>Polypodiidae</taxon>
        <taxon>Polypodiales</taxon>
        <taxon>Pteridineae</taxon>
        <taxon>Pteridaceae</taxon>
        <taxon>Parkerioideae</taxon>
        <taxon>Ceratopteris</taxon>
    </lineage>
</organism>
<protein>
    <submittedName>
        <fullName evidence="1">Uncharacterized protein</fullName>
    </submittedName>
</protein>
<gene>
    <name evidence="1" type="ORF">KP509_26G029800</name>
</gene>